<feature type="domain" description="Activator of Hsp90 ATPase homologue 1/2-like C-terminal" evidence="2">
    <location>
        <begin position="26"/>
        <end position="138"/>
    </location>
</feature>
<dbReference type="Gene3D" id="3.30.530.20">
    <property type="match status" value="1"/>
</dbReference>
<comment type="similarity">
    <text evidence="1">Belongs to the AHA1 family.</text>
</comment>
<comment type="caution">
    <text evidence="3">The sequence shown here is derived from an EMBL/GenBank/DDBJ whole genome shotgun (WGS) entry which is preliminary data.</text>
</comment>
<proteinExistence type="inferred from homology"/>
<organism evidence="3 4">
    <name type="scientific">Luteimonas viscosa</name>
    <dbReference type="NCBI Taxonomy" id="1132694"/>
    <lineage>
        <taxon>Bacteria</taxon>
        <taxon>Pseudomonadati</taxon>
        <taxon>Pseudomonadota</taxon>
        <taxon>Gammaproteobacteria</taxon>
        <taxon>Lysobacterales</taxon>
        <taxon>Lysobacteraceae</taxon>
        <taxon>Luteimonas</taxon>
    </lineage>
</organism>
<keyword evidence="4" id="KW-1185">Reference proteome</keyword>
<dbReference type="InterPro" id="IPR023393">
    <property type="entry name" value="START-like_dom_sf"/>
</dbReference>
<dbReference type="OrthoDB" id="9805228at2"/>
<dbReference type="Proteomes" id="UP000324973">
    <property type="component" value="Unassembled WGS sequence"/>
</dbReference>
<dbReference type="AlphaFoldDB" id="A0A5D4XLD0"/>
<dbReference type="EMBL" id="VTFT01000001">
    <property type="protein sequence ID" value="TYT24944.1"/>
    <property type="molecule type" value="Genomic_DNA"/>
</dbReference>
<dbReference type="InterPro" id="IPR013538">
    <property type="entry name" value="ASHA1/2-like_C"/>
</dbReference>
<protein>
    <submittedName>
        <fullName evidence="3">SRPBCC family protein</fullName>
    </submittedName>
</protein>
<evidence type="ECO:0000313" key="4">
    <source>
        <dbReference type="Proteomes" id="UP000324973"/>
    </source>
</evidence>
<dbReference type="SUPFAM" id="SSF55961">
    <property type="entry name" value="Bet v1-like"/>
    <property type="match status" value="1"/>
</dbReference>
<dbReference type="RefSeq" id="WP_149101494.1">
    <property type="nucleotide sequence ID" value="NZ_VTFT01000001.1"/>
</dbReference>
<gene>
    <name evidence="3" type="ORF">FZO89_00855</name>
</gene>
<evidence type="ECO:0000313" key="3">
    <source>
        <dbReference type="EMBL" id="TYT24944.1"/>
    </source>
</evidence>
<accession>A0A5D4XLD0</accession>
<name>A0A5D4XLD0_9GAMM</name>
<dbReference type="CDD" id="cd08899">
    <property type="entry name" value="SRPBCC_CalC_Aha1-like_6"/>
    <property type="match status" value="1"/>
</dbReference>
<sequence length="173" mass="19212">MSVRPTGRVFPTATGADLVIERSFQAPIEDVWASVSEPDRLARWFGRWSGEAGPGKYVMLQLGFEKDASPCRVLIESCRPPTHLAVCMKDDHGDWRLELTLEQRGDTTQLRFVQHLTDPGLVGDTGPGWEYYLDMLIAAHGGQPLPDFANYYPAQREYFASQIVAQQVAGADG</sequence>
<reference evidence="3 4" key="1">
    <citation type="submission" date="2019-08" db="EMBL/GenBank/DDBJ databases">
        <title>Luteimonas viscosus sp. nov., isolated from soil of a sunflower field.</title>
        <authorList>
            <person name="Jianli Z."/>
            <person name="Ying Z."/>
        </authorList>
    </citation>
    <scope>NUCLEOTIDE SEQUENCE [LARGE SCALE GENOMIC DNA]</scope>
    <source>
        <strain evidence="3 4">XBU10</strain>
    </source>
</reference>
<dbReference type="Pfam" id="PF08327">
    <property type="entry name" value="AHSA1"/>
    <property type="match status" value="1"/>
</dbReference>
<evidence type="ECO:0000256" key="1">
    <source>
        <dbReference type="ARBA" id="ARBA00006817"/>
    </source>
</evidence>
<evidence type="ECO:0000259" key="2">
    <source>
        <dbReference type="Pfam" id="PF08327"/>
    </source>
</evidence>